<dbReference type="OrthoDB" id="10021476at2759"/>
<accession>A0A1D1V491</accession>
<name>A0A1D1V491_RAMVA</name>
<evidence type="ECO:0000256" key="1">
    <source>
        <dbReference type="SAM" id="MobiDB-lite"/>
    </source>
</evidence>
<gene>
    <name evidence="2" type="primary">RvY_05261-1</name>
    <name evidence="2" type="synonym">RvY_05261.1</name>
    <name evidence="2" type="ORF">RvY_05261</name>
</gene>
<evidence type="ECO:0008006" key="4">
    <source>
        <dbReference type="Google" id="ProtNLM"/>
    </source>
</evidence>
<organism evidence="2 3">
    <name type="scientific">Ramazzottius varieornatus</name>
    <name type="common">Water bear</name>
    <name type="synonym">Tardigrade</name>
    <dbReference type="NCBI Taxonomy" id="947166"/>
    <lineage>
        <taxon>Eukaryota</taxon>
        <taxon>Metazoa</taxon>
        <taxon>Ecdysozoa</taxon>
        <taxon>Tardigrada</taxon>
        <taxon>Eutardigrada</taxon>
        <taxon>Parachela</taxon>
        <taxon>Hypsibioidea</taxon>
        <taxon>Ramazzottiidae</taxon>
        <taxon>Ramazzottius</taxon>
    </lineage>
</organism>
<sequence>MSLYSDAQSSVTSSSPSTRSGHTSPDGDYRINTCAQWTASLSPVSCASFGENAPSSDTLSQDEVSQIEAFHKGLYSQVHVCPAVASLYIFVDPAMKHSPSKVPQNRSPQKTGWTLQISEAVPVIVQVTRPDKNAVYFVLADRRTGFPLWREALNAESKYQSIDVDYHEFHAAFLNTRVGLRISSIPAATKMLQHVLMLTLNPSVFGQNDKKKKRKSVKAKKTVMPQKNSISPPCCFTHVAHVAHKDQLLSLTEFVHAKDDRFLLR</sequence>
<evidence type="ECO:0000313" key="2">
    <source>
        <dbReference type="EMBL" id="GAU93298.1"/>
    </source>
</evidence>
<dbReference type="Proteomes" id="UP000186922">
    <property type="component" value="Unassembled WGS sequence"/>
</dbReference>
<reference evidence="2 3" key="1">
    <citation type="journal article" date="2016" name="Nat. Commun.">
        <title>Extremotolerant tardigrade genome and improved radiotolerance of human cultured cells by tardigrade-unique protein.</title>
        <authorList>
            <person name="Hashimoto T."/>
            <person name="Horikawa D.D."/>
            <person name="Saito Y."/>
            <person name="Kuwahara H."/>
            <person name="Kozuka-Hata H."/>
            <person name="Shin-I T."/>
            <person name="Minakuchi Y."/>
            <person name="Ohishi K."/>
            <person name="Motoyama A."/>
            <person name="Aizu T."/>
            <person name="Enomoto A."/>
            <person name="Kondo K."/>
            <person name="Tanaka S."/>
            <person name="Hara Y."/>
            <person name="Koshikawa S."/>
            <person name="Sagara H."/>
            <person name="Miura T."/>
            <person name="Yokobori S."/>
            <person name="Miyagawa K."/>
            <person name="Suzuki Y."/>
            <person name="Kubo T."/>
            <person name="Oyama M."/>
            <person name="Kohara Y."/>
            <person name="Fujiyama A."/>
            <person name="Arakawa K."/>
            <person name="Katayama T."/>
            <person name="Toyoda A."/>
            <person name="Kunieda T."/>
        </authorList>
    </citation>
    <scope>NUCLEOTIDE SEQUENCE [LARGE SCALE GENOMIC DNA]</scope>
    <source>
        <strain evidence="2 3">YOKOZUNA-1</strain>
    </source>
</reference>
<feature type="compositionally biased region" description="Low complexity" evidence="1">
    <location>
        <begin position="1"/>
        <end position="24"/>
    </location>
</feature>
<keyword evidence="3" id="KW-1185">Reference proteome</keyword>
<evidence type="ECO:0000313" key="3">
    <source>
        <dbReference type="Proteomes" id="UP000186922"/>
    </source>
</evidence>
<protein>
    <recommendedName>
        <fullName evidence="4">WH1 domain-containing protein</fullName>
    </recommendedName>
</protein>
<dbReference type="STRING" id="947166.A0A1D1V491"/>
<dbReference type="AlphaFoldDB" id="A0A1D1V491"/>
<comment type="caution">
    <text evidence="2">The sequence shown here is derived from an EMBL/GenBank/DDBJ whole genome shotgun (WGS) entry which is preliminary data.</text>
</comment>
<feature type="region of interest" description="Disordered" evidence="1">
    <location>
        <begin position="1"/>
        <end position="27"/>
    </location>
</feature>
<dbReference type="EMBL" id="BDGG01000002">
    <property type="protein sequence ID" value="GAU93298.1"/>
    <property type="molecule type" value="Genomic_DNA"/>
</dbReference>
<proteinExistence type="predicted"/>